<dbReference type="Proteomes" id="UP000018144">
    <property type="component" value="Unassembled WGS sequence"/>
</dbReference>
<dbReference type="AlphaFoldDB" id="U4LUT2"/>
<name>U4LUT2_PYROM</name>
<reference evidence="1 2" key="1">
    <citation type="journal article" date="2013" name="PLoS Genet.">
        <title>The genome and development-dependent transcriptomes of Pyronema confluens: a window into fungal evolution.</title>
        <authorList>
            <person name="Traeger S."/>
            <person name="Altegoer F."/>
            <person name="Freitag M."/>
            <person name="Gabaldon T."/>
            <person name="Kempken F."/>
            <person name="Kumar A."/>
            <person name="Marcet-Houben M."/>
            <person name="Poggeler S."/>
            <person name="Stajich J.E."/>
            <person name="Nowrousian M."/>
        </authorList>
    </citation>
    <scope>NUCLEOTIDE SEQUENCE [LARGE SCALE GENOMIC DNA]</scope>
    <source>
        <strain evidence="2">CBS 100304</strain>
        <tissue evidence="1">Vegetative mycelium</tissue>
    </source>
</reference>
<accession>U4LUT2</accession>
<protein>
    <submittedName>
        <fullName evidence="1">Uncharacterized protein</fullName>
    </submittedName>
</protein>
<gene>
    <name evidence="1" type="ORF">PCON_11998</name>
</gene>
<proteinExistence type="predicted"/>
<keyword evidence="2" id="KW-1185">Reference proteome</keyword>
<organism evidence="1 2">
    <name type="scientific">Pyronema omphalodes (strain CBS 100304)</name>
    <name type="common">Pyronema confluens</name>
    <dbReference type="NCBI Taxonomy" id="1076935"/>
    <lineage>
        <taxon>Eukaryota</taxon>
        <taxon>Fungi</taxon>
        <taxon>Dikarya</taxon>
        <taxon>Ascomycota</taxon>
        <taxon>Pezizomycotina</taxon>
        <taxon>Pezizomycetes</taxon>
        <taxon>Pezizales</taxon>
        <taxon>Pyronemataceae</taxon>
        <taxon>Pyronema</taxon>
    </lineage>
</organism>
<dbReference type="EMBL" id="HF935702">
    <property type="protein sequence ID" value="CCX31921.1"/>
    <property type="molecule type" value="Genomic_DNA"/>
</dbReference>
<evidence type="ECO:0000313" key="2">
    <source>
        <dbReference type="Proteomes" id="UP000018144"/>
    </source>
</evidence>
<sequence>MLTAINFAHSYSFLHTRFARIKITGITGMGITEMERV</sequence>
<evidence type="ECO:0000313" key="1">
    <source>
        <dbReference type="EMBL" id="CCX31921.1"/>
    </source>
</evidence>